<dbReference type="RefSeq" id="WP_262397636.1">
    <property type="nucleotide sequence ID" value="NZ_JACRTC010000004.1"/>
</dbReference>
<reference evidence="1" key="1">
    <citation type="submission" date="2020-08" db="EMBL/GenBank/DDBJ databases">
        <title>Genome public.</title>
        <authorList>
            <person name="Liu C."/>
            <person name="Sun Q."/>
        </authorList>
    </citation>
    <scope>NUCLEOTIDE SEQUENCE</scope>
    <source>
        <strain evidence="1">NSJ-54</strain>
    </source>
</reference>
<accession>A0A926ECG7</accession>
<dbReference type="AlphaFoldDB" id="A0A926ECG7"/>
<evidence type="ECO:0000313" key="2">
    <source>
        <dbReference type="Proteomes" id="UP000660861"/>
    </source>
</evidence>
<protein>
    <recommendedName>
        <fullName evidence="3">Phage tail sheath protein</fullName>
    </recommendedName>
</protein>
<dbReference type="Proteomes" id="UP000660861">
    <property type="component" value="Unassembled WGS sequence"/>
</dbReference>
<name>A0A926ECG7_9FIRM</name>
<sequence>MSRTASSPASERPGVTSSYIVQSLYRGKDGALPVGLIVPAAAQNDGTANEAGSLSALTEIYTAQSAILLKAADILLQNGVGRLIVAAVPDENAGAADYKKAVDNLCDHKAPRVVVCYGADEGVMSYLSERIASDSLAQKEKIGLCACDGPDAALALAGKLNSERMMVCAGKCKAGDGSDSFFTACAMAGLLAATEDPSANLNGSALVGVDALETEFSEGDIQRMLTGGVTPFETVSGAVECIKPVSTRTTTDGVSDRTWHSIGAVMTIDHCMRRLRDMLKIRLKGAKNNLATRESIRSQVALELSNLCQGGIIDDFGPPLIYKSDSDPGVCVVELSFRVSGAMDMIHVAAHITM</sequence>
<gene>
    <name evidence="1" type="ORF">H8709_06780</name>
</gene>
<evidence type="ECO:0008006" key="3">
    <source>
        <dbReference type="Google" id="ProtNLM"/>
    </source>
</evidence>
<organism evidence="1 2">
    <name type="scientific">Zongyangia hominis</name>
    <dbReference type="NCBI Taxonomy" id="2763677"/>
    <lineage>
        <taxon>Bacteria</taxon>
        <taxon>Bacillati</taxon>
        <taxon>Bacillota</taxon>
        <taxon>Clostridia</taxon>
        <taxon>Eubacteriales</taxon>
        <taxon>Oscillospiraceae</taxon>
        <taxon>Zongyangia</taxon>
    </lineage>
</organism>
<keyword evidence="2" id="KW-1185">Reference proteome</keyword>
<comment type="caution">
    <text evidence="1">The sequence shown here is derived from an EMBL/GenBank/DDBJ whole genome shotgun (WGS) entry which is preliminary data.</text>
</comment>
<dbReference type="EMBL" id="JACRTC010000004">
    <property type="protein sequence ID" value="MBC8570535.1"/>
    <property type="molecule type" value="Genomic_DNA"/>
</dbReference>
<evidence type="ECO:0000313" key="1">
    <source>
        <dbReference type="EMBL" id="MBC8570535.1"/>
    </source>
</evidence>
<proteinExistence type="predicted"/>